<dbReference type="PROSITE" id="PS00211">
    <property type="entry name" value="ABC_TRANSPORTER_1"/>
    <property type="match status" value="1"/>
</dbReference>
<dbReference type="InterPro" id="IPR051309">
    <property type="entry name" value="ABCF_ATPase"/>
</dbReference>
<evidence type="ECO:0000259" key="8">
    <source>
        <dbReference type="PROSITE" id="PS50893"/>
    </source>
</evidence>
<dbReference type="InterPro" id="IPR032781">
    <property type="entry name" value="ABC_tran_Xtn"/>
</dbReference>
<gene>
    <name evidence="9" type="primary">ykpA</name>
    <name evidence="9" type="ORF">DB43_DR00030</name>
</gene>
<dbReference type="InterPro" id="IPR003593">
    <property type="entry name" value="AAA+_ATPase"/>
</dbReference>
<dbReference type="Gene3D" id="1.10.287.380">
    <property type="entry name" value="Valyl-tRNA synthetase, C-terminal domain"/>
    <property type="match status" value="1"/>
</dbReference>
<reference evidence="9 10" key="1">
    <citation type="journal article" date="2014" name="Mol. Biol. Evol.">
        <title>Massive expansion of Ubiquitination-related gene families within the Chlamydiae.</title>
        <authorList>
            <person name="Domman D."/>
            <person name="Collingro A."/>
            <person name="Lagkouvardos I."/>
            <person name="Gehre L."/>
            <person name="Weinmaier T."/>
            <person name="Rattei T."/>
            <person name="Subtil A."/>
            <person name="Horn M."/>
        </authorList>
    </citation>
    <scope>NUCLEOTIDE SEQUENCE [LARGE SCALE GENOMIC DNA]</scope>
    <source>
        <strain evidence="9 10">OEW1</strain>
    </source>
</reference>
<feature type="region of interest" description="Disordered" evidence="7">
    <location>
        <begin position="556"/>
        <end position="578"/>
    </location>
</feature>
<dbReference type="InterPro" id="IPR017871">
    <property type="entry name" value="ABC_transporter-like_CS"/>
</dbReference>
<evidence type="ECO:0000256" key="5">
    <source>
        <dbReference type="ARBA" id="ARBA00074044"/>
    </source>
</evidence>
<dbReference type="FunFam" id="3.40.50.300:FF:000011">
    <property type="entry name" value="Putative ABC transporter ATP-binding component"/>
    <property type="match status" value="1"/>
</dbReference>
<feature type="domain" description="ABC transporter" evidence="8">
    <location>
        <begin position="20"/>
        <end position="270"/>
    </location>
</feature>
<dbReference type="PANTHER" id="PTHR42855:SF2">
    <property type="entry name" value="DRUG RESISTANCE ABC TRANSPORTER,ATP-BINDING PROTEIN"/>
    <property type="match status" value="1"/>
</dbReference>
<feature type="coiled-coil region" evidence="6">
    <location>
        <begin position="266"/>
        <end position="317"/>
    </location>
</feature>
<dbReference type="AlphaFoldDB" id="A0A0C1EC35"/>
<dbReference type="FunFam" id="3.40.50.300:FF:000070">
    <property type="entry name" value="Putative ABC transporter ATP-binding component"/>
    <property type="match status" value="1"/>
</dbReference>
<dbReference type="SUPFAM" id="SSF52540">
    <property type="entry name" value="P-loop containing nucleoside triphosphate hydrolases"/>
    <property type="match status" value="2"/>
</dbReference>
<sequence>MGYIQIVQYNVKLIFSGFMISAINLTMRYGDKILFRNANFQLNPGRHYALVGPNGSGKSTLIKILSGTLTPEKGDIFMPSLIRLGTLKQDHFLYENVSLIDTVLMGKPILWDALKQKDLLLQEAILSEDQCHQLANCEKHIEEQQGYAATSQIGELLEGLGLKANLHNKPLKILSGGYKLRVLLAQVLFSQPDVLILDEPTNHLDLYSIKWLEDYIRQFSGTVVVSSHDRSFLNGIATDVMDLDYEMVKIYPGNYDQFETTKTWELEQKENQLAKQEKKKEDLQEFVDRFRAKATKARQAQSKLKAMEKLENAMEEHYLPPSSRQAPHLQFPITRPSGVTPLKITGIQKAYGEKKVLENVSFEVGRGEKIAILGPNGIGKSTLLEILSGRTPSDAGTFEWGHAAGFAYFPQDHSKEFNKKSSLLDWLCGSLQDVQEQQARQMLAQVLFSGDDVHKTIEVLSGGEAARLILAKMMLAKQNILIFDEPTNHLDMEAIEALIHSLKTYSGTVLFVSHNRYFVASLASRIIEINETGIHDFHCSYPEYLEKRDVDHLDRSAKRASQASKQSQNKLSYEEQKKQRNLRAQLEKQIKRVEDLCQQLETKIEEIDATMGSEGFYERTSREEQAKLLSKKSKLEEELNQTLEDWEKAHQELNEIEKD</sequence>
<dbReference type="PROSITE" id="PS50893">
    <property type="entry name" value="ABC_TRANSPORTER_2"/>
    <property type="match status" value="2"/>
</dbReference>
<name>A0A0C1EC35_9BACT</name>
<dbReference type="GO" id="GO:0016887">
    <property type="term" value="F:ATP hydrolysis activity"/>
    <property type="evidence" value="ECO:0007669"/>
    <property type="project" value="InterPro"/>
</dbReference>
<comment type="caution">
    <text evidence="9">The sequence shown here is derived from an EMBL/GenBank/DDBJ whole genome shotgun (WGS) entry which is preliminary data.</text>
</comment>
<dbReference type="InterPro" id="IPR027417">
    <property type="entry name" value="P-loop_NTPase"/>
</dbReference>
<evidence type="ECO:0000256" key="6">
    <source>
        <dbReference type="SAM" id="Coils"/>
    </source>
</evidence>
<evidence type="ECO:0000313" key="9">
    <source>
        <dbReference type="EMBL" id="KIA78617.1"/>
    </source>
</evidence>
<keyword evidence="3 9" id="KW-0067">ATP-binding</keyword>
<comment type="similarity">
    <text evidence="4">Belongs to the ABC transporter superfamily. ABCF family. YbiT subfamily.</text>
</comment>
<dbReference type="Proteomes" id="UP000031307">
    <property type="component" value="Unassembled WGS sequence"/>
</dbReference>
<dbReference type="InterPro" id="IPR037118">
    <property type="entry name" value="Val-tRNA_synth_C_sf"/>
</dbReference>
<dbReference type="GO" id="GO:0005524">
    <property type="term" value="F:ATP binding"/>
    <property type="evidence" value="ECO:0007669"/>
    <property type="project" value="UniProtKB-KW"/>
</dbReference>
<protein>
    <recommendedName>
        <fullName evidence="5">Probable ATP-binding protein YbiT</fullName>
    </recommendedName>
</protein>
<keyword evidence="6" id="KW-0175">Coiled coil</keyword>
<evidence type="ECO:0000256" key="2">
    <source>
        <dbReference type="ARBA" id="ARBA00022741"/>
    </source>
</evidence>
<evidence type="ECO:0000256" key="7">
    <source>
        <dbReference type="SAM" id="MobiDB-lite"/>
    </source>
</evidence>
<keyword evidence="2" id="KW-0547">Nucleotide-binding</keyword>
<dbReference type="InterPro" id="IPR003439">
    <property type="entry name" value="ABC_transporter-like_ATP-bd"/>
</dbReference>
<dbReference type="SMART" id="SM00382">
    <property type="entry name" value="AAA"/>
    <property type="match status" value="2"/>
</dbReference>
<dbReference type="EMBL" id="JSAM01000012">
    <property type="protein sequence ID" value="KIA78617.1"/>
    <property type="molecule type" value="Genomic_DNA"/>
</dbReference>
<dbReference type="Gene3D" id="3.40.50.300">
    <property type="entry name" value="P-loop containing nucleotide triphosphate hydrolases"/>
    <property type="match status" value="2"/>
</dbReference>
<dbReference type="CDD" id="cd03221">
    <property type="entry name" value="ABCF_EF-3"/>
    <property type="match status" value="2"/>
</dbReference>
<feature type="domain" description="ABC transporter" evidence="8">
    <location>
        <begin position="342"/>
        <end position="556"/>
    </location>
</feature>
<evidence type="ECO:0000256" key="3">
    <source>
        <dbReference type="ARBA" id="ARBA00022840"/>
    </source>
</evidence>
<dbReference type="Pfam" id="PF00005">
    <property type="entry name" value="ABC_tran"/>
    <property type="match status" value="2"/>
</dbReference>
<evidence type="ECO:0000313" key="10">
    <source>
        <dbReference type="Proteomes" id="UP000031307"/>
    </source>
</evidence>
<organism evidence="9 10">
    <name type="scientific">Parachlamydia acanthamoebae</name>
    <dbReference type="NCBI Taxonomy" id="83552"/>
    <lineage>
        <taxon>Bacteria</taxon>
        <taxon>Pseudomonadati</taxon>
        <taxon>Chlamydiota</taxon>
        <taxon>Chlamydiia</taxon>
        <taxon>Parachlamydiales</taxon>
        <taxon>Parachlamydiaceae</taxon>
        <taxon>Parachlamydia</taxon>
    </lineage>
</organism>
<proteinExistence type="inferred from homology"/>
<dbReference type="Pfam" id="PF12848">
    <property type="entry name" value="ABC_tran_Xtn"/>
    <property type="match status" value="1"/>
</dbReference>
<keyword evidence="1" id="KW-0677">Repeat</keyword>
<accession>A0A0C1EC35</accession>
<dbReference type="PATRIC" id="fig|83552.4.peg.171"/>
<feature type="compositionally biased region" description="Low complexity" evidence="7">
    <location>
        <begin position="559"/>
        <end position="568"/>
    </location>
</feature>
<evidence type="ECO:0000256" key="1">
    <source>
        <dbReference type="ARBA" id="ARBA00022737"/>
    </source>
</evidence>
<evidence type="ECO:0000256" key="4">
    <source>
        <dbReference type="ARBA" id="ARBA00061551"/>
    </source>
</evidence>
<dbReference type="PANTHER" id="PTHR42855">
    <property type="entry name" value="ABC TRANSPORTER ATP-BINDING SUBUNIT"/>
    <property type="match status" value="1"/>
</dbReference>